<accession>A0A4P2QSH2</accession>
<feature type="compositionally biased region" description="Pro residues" evidence="1">
    <location>
        <begin position="99"/>
        <end position="120"/>
    </location>
</feature>
<dbReference type="AlphaFoldDB" id="A0A4P2QSH2"/>
<sequence>MRSSGSVQLEAWVQAQGGLRAAARRLGVGHGTVRRWVVGEHLPDDRAGLEQSTGVPAAAWDQAEQPPARQAAPRPAPAATRPSPPAALPRRAAKAPAAPVAPPSPPAPSAEVEPPPPAPATLPELQARARQIPGEMQQLRGRIASGAVAMSQGEILARMLEREARALASAITAAGTATVEEVEQLRALVLDVTRGCDGCRARVTSALRGGAPA</sequence>
<gene>
    <name evidence="2" type="ORF">SOCE836_053260</name>
    <name evidence="3" type="ORF">SOCE836_053830</name>
</gene>
<evidence type="ECO:0000313" key="4">
    <source>
        <dbReference type="Proteomes" id="UP000295497"/>
    </source>
</evidence>
<dbReference type="EMBL" id="CP012672">
    <property type="protein sequence ID" value="AUX33172.1"/>
    <property type="molecule type" value="Genomic_DNA"/>
</dbReference>
<evidence type="ECO:0000256" key="1">
    <source>
        <dbReference type="SAM" id="MobiDB-lite"/>
    </source>
</evidence>
<evidence type="ECO:0000313" key="3">
    <source>
        <dbReference type="EMBL" id="AUX33229.1"/>
    </source>
</evidence>
<dbReference type="Proteomes" id="UP000295497">
    <property type="component" value="Chromosome"/>
</dbReference>
<reference evidence="3 4" key="1">
    <citation type="submission" date="2015-09" db="EMBL/GenBank/DDBJ databases">
        <title>Sorangium comparison.</title>
        <authorList>
            <person name="Zaburannyi N."/>
            <person name="Bunk B."/>
            <person name="Overmann J."/>
            <person name="Mueller R."/>
        </authorList>
    </citation>
    <scope>NUCLEOTIDE SEQUENCE [LARGE SCALE GENOMIC DNA]</scope>
    <source>
        <strain evidence="3 4">So ce836</strain>
    </source>
</reference>
<name>A0A4P2QSH2_SORCE</name>
<feature type="compositionally biased region" description="Low complexity" evidence="1">
    <location>
        <begin position="63"/>
        <end position="81"/>
    </location>
</feature>
<evidence type="ECO:0000313" key="2">
    <source>
        <dbReference type="EMBL" id="AUX33172.1"/>
    </source>
</evidence>
<feature type="compositionally biased region" description="Low complexity" evidence="1">
    <location>
        <begin position="88"/>
        <end position="98"/>
    </location>
</feature>
<organism evidence="3 4">
    <name type="scientific">Sorangium cellulosum</name>
    <name type="common">Polyangium cellulosum</name>
    <dbReference type="NCBI Taxonomy" id="56"/>
    <lineage>
        <taxon>Bacteria</taxon>
        <taxon>Pseudomonadati</taxon>
        <taxon>Myxococcota</taxon>
        <taxon>Polyangia</taxon>
        <taxon>Polyangiales</taxon>
        <taxon>Polyangiaceae</taxon>
        <taxon>Sorangium</taxon>
    </lineage>
</organism>
<protein>
    <submittedName>
        <fullName evidence="3">Uncharacterized protein</fullName>
    </submittedName>
</protein>
<dbReference type="EMBL" id="CP012672">
    <property type="protein sequence ID" value="AUX33229.1"/>
    <property type="molecule type" value="Genomic_DNA"/>
</dbReference>
<proteinExistence type="predicted"/>
<feature type="region of interest" description="Disordered" evidence="1">
    <location>
        <begin position="44"/>
        <end position="122"/>
    </location>
</feature>